<evidence type="ECO:0000256" key="4">
    <source>
        <dbReference type="ARBA" id="ARBA00023002"/>
    </source>
</evidence>
<evidence type="ECO:0000259" key="7">
    <source>
        <dbReference type="SMART" id="SM00822"/>
    </source>
</evidence>
<comment type="catalytic activity">
    <reaction evidence="6">
        <text>a (3R)-hydroxyacyl-[ACP] + NADP(+) = a 3-oxoacyl-[ACP] + NADPH + H(+)</text>
        <dbReference type="Rhea" id="RHEA:17397"/>
        <dbReference type="Rhea" id="RHEA-COMP:9916"/>
        <dbReference type="Rhea" id="RHEA-COMP:9945"/>
        <dbReference type="ChEBI" id="CHEBI:15378"/>
        <dbReference type="ChEBI" id="CHEBI:57783"/>
        <dbReference type="ChEBI" id="CHEBI:58349"/>
        <dbReference type="ChEBI" id="CHEBI:78776"/>
        <dbReference type="ChEBI" id="CHEBI:78827"/>
        <dbReference type="EC" id="1.1.1.100"/>
    </reaction>
    <physiologicalReaction direction="right-to-left" evidence="6">
        <dbReference type="Rhea" id="RHEA:17399"/>
    </physiologicalReaction>
</comment>
<dbReference type="PANTHER" id="PTHR42879:SF2">
    <property type="entry name" value="3-OXOACYL-[ACYL-CARRIER-PROTEIN] REDUCTASE FABG"/>
    <property type="match status" value="1"/>
</dbReference>
<evidence type="ECO:0000313" key="9">
    <source>
        <dbReference type="Proteomes" id="UP001217325"/>
    </source>
</evidence>
<evidence type="ECO:0000256" key="5">
    <source>
        <dbReference type="ARBA" id="ARBA00040781"/>
    </source>
</evidence>
<dbReference type="PRINTS" id="PR00081">
    <property type="entry name" value="GDHRDH"/>
</dbReference>
<comment type="caution">
    <text evidence="8">The sequence shown here is derived from an EMBL/GenBank/DDBJ whole genome shotgun (WGS) entry which is preliminary data.</text>
</comment>
<dbReference type="RefSeq" id="WP_275232087.1">
    <property type="nucleotide sequence ID" value="NZ_JARDXE010000014.1"/>
</dbReference>
<dbReference type="InterPro" id="IPR020904">
    <property type="entry name" value="Sc_DH/Rdtase_CS"/>
</dbReference>
<dbReference type="InterPro" id="IPR002347">
    <property type="entry name" value="SDR_fam"/>
</dbReference>
<name>A0AAW6LQG3_RHOSG</name>
<dbReference type="AlphaFoldDB" id="A0AAW6LQG3"/>
<dbReference type="Gene3D" id="3.40.50.720">
    <property type="entry name" value="NAD(P)-binding Rossmann-like Domain"/>
    <property type="match status" value="1"/>
</dbReference>
<evidence type="ECO:0000256" key="3">
    <source>
        <dbReference type="ARBA" id="ARBA00022512"/>
    </source>
</evidence>
<evidence type="ECO:0000256" key="6">
    <source>
        <dbReference type="ARBA" id="ARBA00047400"/>
    </source>
</evidence>
<dbReference type="PRINTS" id="PR00080">
    <property type="entry name" value="SDRFAMILY"/>
</dbReference>
<dbReference type="SUPFAM" id="SSF51735">
    <property type="entry name" value="NAD(P)-binding Rossmann-fold domains"/>
    <property type="match status" value="1"/>
</dbReference>
<dbReference type="Proteomes" id="UP001217325">
    <property type="component" value="Unassembled WGS sequence"/>
</dbReference>
<dbReference type="FunFam" id="3.40.50.720:FF:000173">
    <property type="entry name" value="3-oxoacyl-[acyl-carrier protein] reductase"/>
    <property type="match status" value="1"/>
</dbReference>
<keyword evidence="4 8" id="KW-0560">Oxidoreductase</keyword>
<dbReference type="SMART" id="SM00822">
    <property type="entry name" value="PKS_KR"/>
    <property type="match status" value="1"/>
</dbReference>
<organism evidence="8 9">
    <name type="scientific">Rhodococcus qingshengii</name>
    <dbReference type="NCBI Taxonomy" id="334542"/>
    <lineage>
        <taxon>Bacteria</taxon>
        <taxon>Bacillati</taxon>
        <taxon>Actinomycetota</taxon>
        <taxon>Actinomycetes</taxon>
        <taxon>Mycobacteriales</taxon>
        <taxon>Nocardiaceae</taxon>
        <taxon>Rhodococcus</taxon>
        <taxon>Rhodococcus erythropolis group</taxon>
    </lineage>
</organism>
<sequence length="232" mass="23923">MRVLVTGANRGIGAAIAKQLVSEGHTVWGTHRGAEVPDGVRGVECDVTDDASVDNAFAYVEKEDGPVEAVIANAGITDDTLIMRMSTDQFTGVVDTNLTGVFRVVKRASRNMLKNRAGRIVIIGSASGMSGMPGQVNYTAAKAGVIGIARSLARELGSRGITANVVAPGFTETDMAAEVSDTVVAKALEHIPLGRFGKPEEIAATVGFLLSPGAGYITGTVINVDGGIGMGH</sequence>
<reference evidence="8" key="1">
    <citation type="submission" date="2023-02" db="EMBL/GenBank/DDBJ databases">
        <title>A novel hydrolase synthesized by Rhodococcus erythropolis HQ is responsible for the detoxification of Zearalenone.</title>
        <authorList>
            <person name="Hu J."/>
            <person name="Xu J."/>
        </authorList>
    </citation>
    <scope>NUCLEOTIDE SEQUENCE</scope>
    <source>
        <strain evidence="8">HQ</strain>
    </source>
</reference>
<dbReference type="InterPro" id="IPR036291">
    <property type="entry name" value="NAD(P)-bd_dom_sf"/>
</dbReference>
<evidence type="ECO:0000256" key="1">
    <source>
        <dbReference type="ARBA" id="ARBA00004191"/>
    </source>
</evidence>
<protein>
    <recommendedName>
        <fullName evidence="5">3-oxoacyl-[acyl-carrier-protein] reductase MabA</fullName>
    </recommendedName>
</protein>
<dbReference type="InterPro" id="IPR050259">
    <property type="entry name" value="SDR"/>
</dbReference>
<dbReference type="PROSITE" id="PS00061">
    <property type="entry name" value="ADH_SHORT"/>
    <property type="match status" value="1"/>
</dbReference>
<keyword evidence="3" id="KW-0134">Cell wall</keyword>
<dbReference type="EMBL" id="JARDXE010000014">
    <property type="protein sequence ID" value="MDE8647511.1"/>
    <property type="molecule type" value="Genomic_DNA"/>
</dbReference>
<dbReference type="NCBIfam" id="NF009466">
    <property type="entry name" value="PRK12826.1-2"/>
    <property type="match status" value="1"/>
</dbReference>
<dbReference type="GO" id="GO:0032787">
    <property type="term" value="P:monocarboxylic acid metabolic process"/>
    <property type="evidence" value="ECO:0007669"/>
    <property type="project" value="UniProtKB-ARBA"/>
</dbReference>
<keyword evidence="3" id="KW-0964">Secreted</keyword>
<evidence type="ECO:0000256" key="2">
    <source>
        <dbReference type="ARBA" id="ARBA00006484"/>
    </source>
</evidence>
<dbReference type="Pfam" id="PF13561">
    <property type="entry name" value="adh_short_C2"/>
    <property type="match status" value="1"/>
</dbReference>
<evidence type="ECO:0000313" key="8">
    <source>
        <dbReference type="EMBL" id="MDE8647511.1"/>
    </source>
</evidence>
<dbReference type="InterPro" id="IPR057326">
    <property type="entry name" value="KR_dom"/>
</dbReference>
<dbReference type="GO" id="GO:0004316">
    <property type="term" value="F:3-oxoacyl-[acyl-carrier-protein] reductase (NADPH) activity"/>
    <property type="evidence" value="ECO:0007669"/>
    <property type="project" value="UniProtKB-EC"/>
</dbReference>
<feature type="domain" description="Ketoreductase" evidence="7">
    <location>
        <begin position="1"/>
        <end position="173"/>
    </location>
</feature>
<accession>A0AAW6LQG3</accession>
<proteinExistence type="inferred from homology"/>
<comment type="similarity">
    <text evidence="2">Belongs to the short-chain dehydrogenases/reductases (SDR) family.</text>
</comment>
<comment type="subcellular location">
    <subcellularLocation>
        <location evidence="1">Secreted</location>
        <location evidence="1">Cell wall</location>
    </subcellularLocation>
</comment>
<gene>
    <name evidence="8" type="primary">fabG</name>
    <name evidence="8" type="ORF">PXH69_21290</name>
</gene>
<dbReference type="PANTHER" id="PTHR42879">
    <property type="entry name" value="3-OXOACYL-(ACYL-CARRIER-PROTEIN) REDUCTASE"/>
    <property type="match status" value="1"/>
</dbReference>